<keyword evidence="7" id="KW-0732">Signal</keyword>
<dbReference type="Pfam" id="PF00254">
    <property type="entry name" value="FKBP_C"/>
    <property type="match status" value="1"/>
</dbReference>
<evidence type="ECO:0000256" key="3">
    <source>
        <dbReference type="ARBA" id="ARBA00023110"/>
    </source>
</evidence>
<comment type="similarity">
    <text evidence="2 6">Belongs to the FKBP-type PPIase family.</text>
</comment>
<evidence type="ECO:0000259" key="8">
    <source>
        <dbReference type="PROSITE" id="PS50059"/>
    </source>
</evidence>
<dbReference type="Pfam" id="PF01346">
    <property type="entry name" value="FKBP_N"/>
    <property type="match status" value="1"/>
</dbReference>
<keyword evidence="4 5" id="KW-0413">Isomerase</keyword>
<dbReference type="Proteomes" id="UP000663090">
    <property type="component" value="Chromosome"/>
</dbReference>
<reference evidence="9 10" key="1">
    <citation type="submission" date="2021-02" db="EMBL/GenBank/DDBJ databases">
        <title>De Novo genome assembly of isolated myxobacteria.</title>
        <authorList>
            <person name="Stevens D.C."/>
        </authorList>
    </citation>
    <scope>NUCLEOTIDE SEQUENCE [LARGE SCALE GENOMIC DNA]</scope>
    <source>
        <strain evidence="9 10">SCHIC003</strain>
    </source>
</reference>
<dbReference type="InterPro" id="IPR000774">
    <property type="entry name" value="PPIase_FKBP_N"/>
</dbReference>
<accession>A0ABX7NCT1</accession>
<feature type="signal peptide" evidence="7">
    <location>
        <begin position="1"/>
        <end position="20"/>
    </location>
</feature>
<dbReference type="PANTHER" id="PTHR43811:SF19">
    <property type="entry name" value="39 KDA FK506-BINDING NUCLEAR PROTEIN"/>
    <property type="match status" value="1"/>
</dbReference>
<evidence type="ECO:0000313" key="9">
    <source>
        <dbReference type="EMBL" id="QSQ15430.1"/>
    </source>
</evidence>
<dbReference type="SUPFAM" id="SSF54534">
    <property type="entry name" value="FKBP-like"/>
    <property type="match status" value="1"/>
</dbReference>
<feature type="domain" description="PPIase FKBP-type" evidence="8">
    <location>
        <begin position="148"/>
        <end position="235"/>
    </location>
</feature>
<evidence type="ECO:0000256" key="7">
    <source>
        <dbReference type="SAM" id="SignalP"/>
    </source>
</evidence>
<evidence type="ECO:0000256" key="5">
    <source>
        <dbReference type="PROSITE-ProRule" id="PRU00277"/>
    </source>
</evidence>
<dbReference type="PROSITE" id="PS50059">
    <property type="entry name" value="FKBP_PPIASE"/>
    <property type="match status" value="1"/>
</dbReference>
<dbReference type="InterPro" id="IPR046357">
    <property type="entry name" value="PPIase_dom_sf"/>
</dbReference>
<keyword evidence="10" id="KW-1185">Reference proteome</keyword>
<dbReference type="Gene3D" id="3.10.50.40">
    <property type="match status" value="1"/>
</dbReference>
<evidence type="ECO:0000256" key="2">
    <source>
        <dbReference type="ARBA" id="ARBA00006577"/>
    </source>
</evidence>
<comment type="catalytic activity">
    <reaction evidence="1 5 6">
        <text>[protein]-peptidylproline (omega=180) = [protein]-peptidylproline (omega=0)</text>
        <dbReference type="Rhea" id="RHEA:16237"/>
        <dbReference type="Rhea" id="RHEA-COMP:10747"/>
        <dbReference type="Rhea" id="RHEA-COMP:10748"/>
        <dbReference type="ChEBI" id="CHEBI:83833"/>
        <dbReference type="ChEBI" id="CHEBI:83834"/>
        <dbReference type="EC" id="5.2.1.8"/>
    </reaction>
</comment>
<evidence type="ECO:0000256" key="6">
    <source>
        <dbReference type="RuleBase" id="RU003915"/>
    </source>
</evidence>
<dbReference type="EMBL" id="CP071091">
    <property type="protein sequence ID" value="QSQ15430.1"/>
    <property type="molecule type" value="Genomic_DNA"/>
</dbReference>
<name>A0ABX7NCT1_9BACT</name>
<sequence length="241" mass="25207">MRTMWMATLALVLGTTGAQAQGGSTAKKSEPAAKAAAVETSPDDLPEDSKTIYALGLSVGKDLSLFALTPEELKLLQRGISDGMAGNTSSIEPKEYAPKIQAFAKARQAQAGNATLERAAKEPGAVKLPSGVIYREVKAGTGKSPRVTDTVKVHYEGRLVDGTIFDTSAKRGIPVEFPLNGVITCWTQGVAKMKVGGKAKLTCPGGTAYGERPPPGSRIPPNAVLTFDVELVDVPGDTSRP</sequence>
<evidence type="ECO:0000256" key="4">
    <source>
        <dbReference type="ARBA" id="ARBA00023235"/>
    </source>
</evidence>
<protein>
    <recommendedName>
        <fullName evidence="6">Peptidyl-prolyl cis-trans isomerase</fullName>
        <ecNumber evidence="6">5.2.1.8</ecNumber>
    </recommendedName>
</protein>
<keyword evidence="3 5" id="KW-0697">Rotamase</keyword>
<feature type="chain" id="PRO_5046602011" description="Peptidyl-prolyl cis-trans isomerase" evidence="7">
    <location>
        <begin position="21"/>
        <end position="241"/>
    </location>
</feature>
<dbReference type="PANTHER" id="PTHR43811">
    <property type="entry name" value="FKBP-TYPE PEPTIDYL-PROLYL CIS-TRANS ISOMERASE FKPA"/>
    <property type="match status" value="1"/>
</dbReference>
<dbReference type="RefSeq" id="WP_206717138.1">
    <property type="nucleotide sequence ID" value="NZ_CP071091.1"/>
</dbReference>
<organism evidence="9 10">
    <name type="scientific">Myxococcus landrumensis</name>
    <dbReference type="NCBI Taxonomy" id="2813577"/>
    <lineage>
        <taxon>Bacteria</taxon>
        <taxon>Pseudomonadati</taxon>
        <taxon>Myxococcota</taxon>
        <taxon>Myxococcia</taxon>
        <taxon>Myxococcales</taxon>
        <taxon>Cystobacterineae</taxon>
        <taxon>Myxococcaceae</taxon>
        <taxon>Myxococcus</taxon>
    </lineage>
</organism>
<evidence type="ECO:0000256" key="1">
    <source>
        <dbReference type="ARBA" id="ARBA00000971"/>
    </source>
</evidence>
<dbReference type="EC" id="5.2.1.8" evidence="6"/>
<dbReference type="GO" id="GO:0016853">
    <property type="term" value="F:isomerase activity"/>
    <property type="evidence" value="ECO:0007669"/>
    <property type="project" value="UniProtKB-KW"/>
</dbReference>
<dbReference type="InterPro" id="IPR001179">
    <property type="entry name" value="PPIase_FKBP_dom"/>
</dbReference>
<gene>
    <name evidence="9" type="ORF">JY572_04960</name>
</gene>
<evidence type="ECO:0000313" key="10">
    <source>
        <dbReference type="Proteomes" id="UP000663090"/>
    </source>
</evidence>
<proteinExistence type="inferred from homology"/>